<gene>
    <name evidence="9" type="ORF">PACLA_8A040396</name>
</gene>
<evidence type="ECO:0000256" key="8">
    <source>
        <dbReference type="ARBA" id="ARBA00064185"/>
    </source>
</evidence>
<evidence type="ECO:0000256" key="5">
    <source>
        <dbReference type="ARBA" id="ARBA00032234"/>
    </source>
</evidence>
<evidence type="ECO:0000256" key="7">
    <source>
        <dbReference type="ARBA" id="ARBA00053831"/>
    </source>
</evidence>
<evidence type="ECO:0000256" key="3">
    <source>
        <dbReference type="ARBA" id="ARBA00013646"/>
    </source>
</evidence>
<sequence>MERAEDTQLLYFGEIHEKIKVFNLVIDPSSCVDDKHVASVKLKVDQNGLSVFKAESIIEVPFKAFTIKPLSAQTVKIVEFSRMLELPSENWQEYLDNWCCHGNEAITKLKDGLDPREHDCFFGDWYILIHPQAVNTQHVHVAKENESSQLLCGRCQATLGKLNFSGDGALRNQPCQDINDCVSVQLYKHSISLYRVLDSASKDIFKNYGEEFYLARNFVTLTKTRMCHKFIVNTTSLTTKRKDSSIVLIWILNSDTKFVSSFYNAKYGDESKDSTNLFSAVKVLYKSYLDHEFKSLKDEWYGNAQTDIVSFPEEICLKLLLLLNENNKIQPPSLRTANGFNVSFLKL</sequence>
<protein>
    <recommendedName>
        <fullName evidence="3">E3 ubiquitin-protein ligase E3D</fullName>
        <ecNumber evidence="2">2.3.2.26</ecNumber>
    </recommendedName>
    <alternativeName>
        <fullName evidence="6">HECT-type E3 ubiquitin transferase E3D</fullName>
    </alternativeName>
    <alternativeName>
        <fullName evidence="5">UbcH10-binding protein with a HECT-like domain</fullName>
    </alternativeName>
    <alternativeName>
        <fullName evidence="4">Ubiquitin-conjugating enzyme E2C-binding protein</fullName>
    </alternativeName>
</protein>
<comment type="caution">
    <text evidence="9">The sequence shown here is derived from an EMBL/GenBank/DDBJ whole genome shotgun (WGS) entry which is preliminary data.</text>
</comment>
<evidence type="ECO:0000256" key="6">
    <source>
        <dbReference type="ARBA" id="ARBA00032298"/>
    </source>
</evidence>
<evidence type="ECO:0000313" key="9">
    <source>
        <dbReference type="EMBL" id="CAB3991506.1"/>
    </source>
</evidence>
<dbReference type="Pfam" id="PF09814">
    <property type="entry name" value="HECT_2"/>
    <property type="match status" value="1"/>
</dbReference>
<dbReference type="Proteomes" id="UP001152795">
    <property type="component" value="Unassembled WGS sequence"/>
</dbReference>
<dbReference type="AlphaFoldDB" id="A0A7D9DR90"/>
<accession>A0A7D9DR90</accession>
<dbReference type="GO" id="GO:0005634">
    <property type="term" value="C:nucleus"/>
    <property type="evidence" value="ECO:0007669"/>
    <property type="project" value="TreeGrafter"/>
</dbReference>
<dbReference type="PANTHER" id="PTHR31531">
    <property type="entry name" value="E3 UBIQUITIN-PROTEIN LIGASE E3D FAMILY MEMBER"/>
    <property type="match status" value="1"/>
</dbReference>
<comment type="catalytic activity">
    <reaction evidence="1">
        <text>S-ubiquitinyl-[E2 ubiquitin-conjugating enzyme]-L-cysteine + [acceptor protein]-L-lysine = [E2 ubiquitin-conjugating enzyme]-L-cysteine + N(6)-ubiquitinyl-[acceptor protein]-L-lysine.</text>
        <dbReference type="EC" id="2.3.2.26"/>
    </reaction>
</comment>
<evidence type="ECO:0000256" key="1">
    <source>
        <dbReference type="ARBA" id="ARBA00000885"/>
    </source>
</evidence>
<dbReference type="GO" id="GO:0051865">
    <property type="term" value="P:protein autoubiquitination"/>
    <property type="evidence" value="ECO:0007669"/>
    <property type="project" value="TreeGrafter"/>
</dbReference>
<comment type="subunit">
    <text evidence="8">Interacts with UBE2C/UbcH10 (E2 ubiquitin-conjugating enzyme). In vitro, interacts with cyclin-B.</text>
</comment>
<dbReference type="GO" id="GO:0061630">
    <property type="term" value="F:ubiquitin protein ligase activity"/>
    <property type="evidence" value="ECO:0007669"/>
    <property type="project" value="UniProtKB-EC"/>
</dbReference>
<dbReference type="OrthoDB" id="66510at2759"/>
<dbReference type="GO" id="GO:0000209">
    <property type="term" value="P:protein polyubiquitination"/>
    <property type="evidence" value="ECO:0007669"/>
    <property type="project" value="TreeGrafter"/>
</dbReference>
<dbReference type="GO" id="GO:0043161">
    <property type="term" value="P:proteasome-mediated ubiquitin-dependent protein catabolic process"/>
    <property type="evidence" value="ECO:0007669"/>
    <property type="project" value="TreeGrafter"/>
</dbReference>
<dbReference type="GO" id="GO:0031624">
    <property type="term" value="F:ubiquitin conjugating enzyme binding"/>
    <property type="evidence" value="ECO:0007669"/>
    <property type="project" value="TreeGrafter"/>
</dbReference>
<organism evidence="9 10">
    <name type="scientific">Paramuricea clavata</name>
    <name type="common">Red gorgonian</name>
    <name type="synonym">Violescent sea-whip</name>
    <dbReference type="NCBI Taxonomy" id="317549"/>
    <lineage>
        <taxon>Eukaryota</taxon>
        <taxon>Metazoa</taxon>
        <taxon>Cnidaria</taxon>
        <taxon>Anthozoa</taxon>
        <taxon>Octocorallia</taxon>
        <taxon>Malacalcyonacea</taxon>
        <taxon>Plexauridae</taxon>
        <taxon>Paramuricea</taxon>
    </lineage>
</organism>
<name>A0A7D9DR90_PARCT</name>
<evidence type="ECO:0000256" key="4">
    <source>
        <dbReference type="ARBA" id="ARBA00029737"/>
    </source>
</evidence>
<dbReference type="GO" id="GO:0005829">
    <property type="term" value="C:cytosol"/>
    <property type="evidence" value="ECO:0007669"/>
    <property type="project" value="TreeGrafter"/>
</dbReference>
<dbReference type="InterPro" id="IPR019193">
    <property type="entry name" value="UBQ-conj_enz_E2-bd_prot"/>
</dbReference>
<dbReference type="EMBL" id="CACRXK020001863">
    <property type="protein sequence ID" value="CAB3991506.1"/>
    <property type="molecule type" value="Genomic_DNA"/>
</dbReference>
<reference evidence="9" key="1">
    <citation type="submission" date="2020-04" db="EMBL/GenBank/DDBJ databases">
        <authorList>
            <person name="Alioto T."/>
            <person name="Alioto T."/>
            <person name="Gomez Garrido J."/>
        </authorList>
    </citation>
    <scope>NUCLEOTIDE SEQUENCE</scope>
    <source>
        <strain evidence="9">A484AB</strain>
    </source>
</reference>
<dbReference type="GO" id="GO:0030332">
    <property type="term" value="F:cyclin binding"/>
    <property type="evidence" value="ECO:0007669"/>
    <property type="project" value="TreeGrafter"/>
</dbReference>
<proteinExistence type="predicted"/>
<dbReference type="PANTHER" id="PTHR31531:SF2">
    <property type="entry name" value="E3 UBIQUITIN-PROTEIN LIGASE E3D"/>
    <property type="match status" value="1"/>
</dbReference>
<evidence type="ECO:0000313" key="10">
    <source>
        <dbReference type="Proteomes" id="UP001152795"/>
    </source>
</evidence>
<comment type="function">
    <text evidence="7">E3 ubiquitin-protein ligase which accepts ubiquitin from specific E2 ubiquitin-conjugating enzymes, and transfers it to substrates, generally promoting their degradation by the proteasome. Independently of its E3 ubiquitin-protein ligase activity, acts as an inhibitor of CPSF3 endonuclease activity by blocking CPSF3 active site.</text>
</comment>
<dbReference type="GO" id="GO:0000151">
    <property type="term" value="C:ubiquitin ligase complex"/>
    <property type="evidence" value="ECO:0007669"/>
    <property type="project" value="TreeGrafter"/>
</dbReference>
<dbReference type="GO" id="GO:0006513">
    <property type="term" value="P:protein monoubiquitination"/>
    <property type="evidence" value="ECO:0007669"/>
    <property type="project" value="TreeGrafter"/>
</dbReference>
<evidence type="ECO:0000256" key="2">
    <source>
        <dbReference type="ARBA" id="ARBA00012485"/>
    </source>
</evidence>
<dbReference type="EC" id="2.3.2.26" evidence="2"/>
<keyword evidence="10" id="KW-1185">Reference proteome</keyword>